<reference evidence="2" key="1">
    <citation type="journal article" date="2022" name="Mol. Ecol. Resour.">
        <title>The genomes of chicory, endive, great burdock and yacon provide insights into Asteraceae palaeo-polyploidization history and plant inulin production.</title>
        <authorList>
            <person name="Fan W."/>
            <person name="Wang S."/>
            <person name="Wang H."/>
            <person name="Wang A."/>
            <person name="Jiang F."/>
            <person name="Liu H."/>
            <person name="Zhao H."/>
            <person name="Xu D."/>
            <person name="Zhang Y."/>
        </authorList>
    </citation>
    <scope>NUCLEOTIDE SEQUENCE [LARGE SCALE GENOMIC DNA]</scope>
    <source>
        <strain evidence="2">cv. Punajuju</strain>
    </source>
</reference>
<dbReference type="EMBL" id="CM042013">
    <property type="protein sequence ID" value="KAI3739352.1"/>
    <property type="molecule type" value="Genomic_DNA"/>
</dbReference>
<proteinExistence type="predicted"/>
<dbReference type="Proteomes" id="UP001055811">
    <property type="component" value="Linkage Group LG05"/>
</dbReference>
<gene>
    <name evidence="1" type="ORF">L2E82_29755</name>
</gene>
<organism evidence="1 2">
    <name type="scientific">Cichorium intybus</name>
    <name type="common">Chicory</name>
    <dbReference type="NCBI Taxonomy" id="13427"/>
    <lineage>
        <taxon>Eukaryota</taxon>
        <taxon>Viridiplantae</taxon>
        <taxon>Streptophyta</taxon>
        <taxon>Embryophyta</taxon>
        <taxon>Tracheophyta</taxon>
        <taxon>Spermatophyta</taxon>
        <taxon>Magnoliopsida</taxon>
        <taxon>eudicotyledons</taxon>
        <taxon>Gunneridae</taxon>
        <taxon>Pentapetalae</taxon>
        <taxon>asterids</taxon>
        <taxon>campanulids</taxon>
        <taxon>Asterales</taxon>
        <taxon>Asteraceae</taxon>
        <taxon>Cichorioideae</taxon>
        <taxon>Cichorieae</taxon>
        <taxon>Cichoriinae</taxon>
        <taxon>Cichorium</taxon>
    </lineage>
</organism>
<keyword evidence="2" id="KW-1185">Reference proteome</keyword>
<name>A0ACB9CYH3_CICIN</name>
<reference evidence="1 2" key="2">
    <citation type="journal article" date="2022" name="Mol. Ecol. Resour.">
        <title>The genomes of chicory, endive, great burdock and yacon provide insights into Asteraceae paleo-polyploidization history and plant inulin production.</title>
        <authorList>
            <person name="Fan W."/>
            <person name="Wang S."/>
            <person name="Wang H."/>
            <person name="Wang A."/>
            <person name="Jiang F."/>
            <person name="Liu H."/>
            <person name="Zhao H."/>
            <person name="Xu D."/>
            <person name="Zhang Y."/>
        </authorList>
    </citation>
    <scope>NUCLEOTIDE SEQUENCE [LARGE SCALE GENOMIC DNA]</scope>
    <source>
        <strain evidence="2">cv. Punajuju</strain>
        <tissue evidence="1">Leaves</tissue>
    </source>
</reference>
<evidence type="ECO:0000313" key="1">
    <source>
        <dbReference type="EMBL" id="KAI3739352.1"/>
    </source>
</evidence>
<evidence type="ECO:0000313" key="2">
    <source>
        <dbReference type="Proteomes" id="UP001055811"/>
    </source>
</evidence>
<accession>A0ACB9CYH3</accession>
<comment type="caution">
    <text evidence="1">The sequence shown here is derived from an EMBL/GenBank/DDBJ whole genome shotgun (WGS) entry which is preliminary data.</text>
</comment>
<protein>
    <submittedName>
        <fullName evidence="1">Uncharacterized protein</fullName>
    </submittedName>
</protein>
<sequence length="214" mass="25075">MIGTVLNYVSLRILGEGPPDYGDNYTALGRGRKWVLDHGDATSIPSWGKVFIAALGVYEWEGCNPLPPEFWLFPSFLPYHPGKLKKEAKMWCYCRVTYMPMSYLYGIAFQGPITSLVLSIREEIYAIPYNNIKWSEQRHNCCKEDLYYPHSFIQDLLWDGLHRFSEPLMKKWPFRKLREKGIKRVVDLMRYGAEESRYMCGILTSQWLLNLQPM</sequence>